<reference evidence="2 3" key="1">
    <citation type="submission" date="2016-10" db="EMBL/GenBank/DDBJ databases">
        <authorList>
            <person name="de Groot N.N."/>
        </authorList>
    </citation>
    <scope>NUCLEOTIDE SEQUENCE [LARGE SCALE GENOMIC DNA]</scope>
    <source>
        <strain evidence="2 3">DSM 28286</strain>
    </source>
</reference>
<keyword evidence="3" id="KW-1185">Reference proteome</keyword>
<dbReference type="AlphaFoldDB" id="A0A1I5VXC4"/>
<feature type="coiled-coil region" evidence="1">
    <location>
        <begin position="41"/>
        <end position="82"/>
    </location>
</feature>
<proteinExistence type="predicted"/>
<evidence type="ECO:0000313" key="2">
    <source>
        <dbReference type="EMBL" id="SFQ12090.1"/>
    </source>
</evidence>
<name>A0A1I5VXC4_9BACT</name>
<dbReference type="EMBL" id="FOXQ01000005">
    <property type="protein sequence ID" value="SFQ12090.1"/>
    <property type="molecule type" value="Genomic_DNA"/>
</dbReference>
<keyword evidence="1" id="KW-0175">Coiled coil</keyword>
<organism evidence="2 3">
    <name type="scientific">Parafilimonas terrae</name>
    <dbReference type="NCBI Taxonomy" id="1465490"/>
    <lineage>
        <taxon>Bacteria</taxon>
        <taxon>Pseudomonadati</taxon>
        <taxon>Bacteroidota</taxon>
        <taxon>Chitinophagia</taxon>
        <taxon>Chitinophagales</taxon>
        <taxon>Chitinophagaceae</taxon>
        <taxon>Parafilimonas</taxon>
    </lineage>
</organism>
<gene>
    <name evidence="2" type="ORF">SAMN05444277_105243</name>
</gene>
<accession>A0A1I5VXC4</accession>
<evidence type="ECO:0000256" key="1">
    <source>
        <dbReference type="SAM" id="Coils"/>
    </source>
</evidence>
<evidence type="ECO:0000313" key="3">
    <source>
        <dbReference type="Proteomes" id="UP000199031"/>
    </source>
</evidence>
<protein>
    <submittedName>
        <fullName evidence="2">Uncharacterized protein</fullName>
    </submittedName>
</protein>
<dbReference type="OrthoDB" id="680366at2"/>
<dbReference type="STRING" id="1465490.SAMN05444277_105243"/>
<dbReference type="Proteomes" id="UP000199031">
    <property type="component" value="Unassembled WGS sequence"/>
</dbReference>
<dbReference type="RefSeq" id="WP_090658112.1">
    <property type="nucleotide sequence ID" value="NZ_FOXQ01000005.1"/>
</dbReference>
<sequence length="124" mass="14936">MASVMRLHLKYRLWIAEMNSDINVLRIFNDYVLWLKTHNNSNDVEERIKLYEKSFSELRKELDDLRHEMHITKMKLAALSKDENLDIEAVKQDINHVANRERYEAFRERFAATKKEFKKLEPAV</sequence>